<evidence type="ECO:0000256" key="4">
    <source>
        <dbReference type="PIRSR" id="PIRSR602401-1"/>
    </source>
</evidence>
<dbReference type="InterPro" id="IPR056632">
    <property type="entry name" value="DUF7730"/>
</dbReference>
<dbReference type="Proteomes" id="UP000295604">
    <property type="component" value="Unassembled WGS sequence"/>
</dbReference>
<keyword evidence="7" id="KW-0560">Oxidoreductase</keyword>
<dbReference type="Gene3D" id="1.10.630.10">
    <property type="entry name" value="Cytochrome P450"/>
    <property type="match status" value="1"/>
</dbReference>
<feature type="transmembrane region" description="Helical" evidence="5">
    <location>
        <begin position="15"/>
        <end position="35"/>
    </location>
</feature>
<keyword evidence="2 4" id="KW-0479">Metal-binding</keyword>
<dbReference type="Pfam" id="PF24864">
    <property type="entry name" value="DUF7730"/>
    <property type="match status" value="1"/>
</dbReference>
<evidence type="ECO:0000256" key="5">
    <source>
        <dbReference type="SAM" id="Phobius"/>
    </source>
</evidence>
<dbReference type="GO" id="GO:0016705">
    <property type="term" value="F:oxidoreductase activity, acting on paired donors, with incorporation or reduction of molecular oxygen"/>
    <property type="evidence" value="ECO:0007669"/>
    <property type="project" value="InterPro"/>
</dbReference>
<dbReference type="InterPro" id="IPR002401">
    <property type="entry name" value="Cyt_P450_E_grp-I"/>
</dbReference>
<keyword evidence="5" id="KW-1133">Transmembrane helix</keyword>
<proteinExistence type="predicted"/>
<evidence type="ECO:0000256" key="2">
    <source>
        <dbReference type="ARBA" id="ARBA00022723"/>
    </source>
</evidence>
<keyword evidence="5" id="KW-0472">Membrane</keyword>
<dbReference type="CDD" id="cd11060">
    <property type="entry name" value="CYP57A1-like"/>
    <property type="match status" value="1"/>
</dbReference>
<keyword evidence="1 4" id="KW-0349">Heme</keyword>
<keyword evidence="8" id="KW-1185">Reference proteome</keyword>
<evidence type="ECO:0000259" key="6">
    <source>
        <dbReference type="Pfam" id="PF24864"/>
    </source>
</evidence>
<evidence type="ECO:0000256" key="1">
    <source>
        <dbReference type="ARBA" id="ARBA00022617"/>
    </source>
</evidence>
<protein>
    <submittedName>
        <fullName evidence="7">Cytochrome P450 monooxygenase lolP1</fullName>
    </submittedName>
</protein>
<keyword evidence="3 4" id="KW-0408">Iron</keyword>
<accession>A0A4R8T7S1</accession>
<evidence type="ECO:0000256" key="3">
    <source>
        <dbReference type="ARBA" id="ARBA00023004"/>
    </source>
</evidence>
<comment type="caution">
    <text evidence="7">The sequence shown here is derived from an EMBL/GenBank/DDBJ whole genome shotgun (WGS) entry which is preliminary data.</text>
</comment>
<dbReference type="InterPro" id="IPR001128">
    <property type="entry name" value="Cyt_P450"/>
</dbReference>
<dbReference type="Pfam" id="PF00067">
    <property type="entry name" value="p450"/>
    <property type="match status" value="1"/>
</dbReference>
<keyword evidence="5" id="KW-0812">Transmembrane</keyword>
<sequence length="770" mass="86638">MAGFLCSVSVVSHSASSGLLLKLGALAAVIALFVWEFRSWYRLRQVPGPFFASISVFWQLKNAVGGNYHEHLNDVARKYGPLVRIGPNELLCTDPDSLRKMSAVRSSYTKGDFYDSGRITPGVDNVVSMRDEDEHKAMRARMAPAYAARENEGFGFETGIDRQLANFIRLLDQHYVSTDADFRPLDLAEKTQFFALDAIGDVSFGGAFGFLAEDRDLFRYIEINESSLPVMNVVSVLPWLGRLVHKWPFRLMLPKEDDQVGFGRLMGFAKNYAEMRLQPGAKPQKDMMQAFINQGLGLDELIQMVYIHMIAGTNSAAQAMRMTLLCLINNPVAYRRLQQEMDAAIAAGAISSPITNAEALKLPYLQAVIREGLRFYPPVTGLGFKQAPQGGDMLNGYYIPAGTQIGQNFFGVGRSQWVWGRDADVFRPERWLQASEEEQRRMNAAVDTHFGHGKYACLGKPIAIMELNKVFVELLRRYDFTVMNPEKPIKTLSAIFFVARDFWKVPPRNLPSPDGDAELREPSDDHCPTTHVYECDQWPGERPSECFIGVMGWLLSCRQAYVEGIDVLYSTNCLCISGDLVLTDLPHLLLPERLASVTSLQLTLRLSLDIVAGRKFFDDAPFTQLLTLISSSCPRLRDFSAFADFVPSQVDVEMDVQKQVVLPLDNFARSLPDLRDLIVKIPALEFGRFDGNVVGMVGVERRTSWPRGRAWRSLEGVNATTHDCGEDYDGIWRRLSRPVRGLGYWITCRTLSERNDDSDDDDGCTWQPYE</sequence>
<comment type="cofactor">
    <cofactor evidence="4">
        <name>heme</name>
        <dbReference type="ChEBI" id="CHEBI:30413"/>
    </cofactor>
</comment>
<keyword evidence="7" id="KW-0503">Monooxygenase</keyword>
<organism evidence="7 8">
    <name type="scientific">Colletotrichum sidae</name>
    <dbReference type="NCBI Taxonomy" id="1347389"/>
    <lineage>
        <taxon>Eukaryota</taxon>
        <taxon>Fungi</taxon>
        <taxon>Dikarya</taxon>
        <taxon>Ascomycota</taxon>
        <taxon>Pezizomycotina</taxon>
        <taxon>Sordariomycetes</taxon>
        <taxon>Hypocreomycetidae</taxon>
        <taxon>Glomerellales</taxon>
        <taxon>Glomerellaceae</taxon>
        <taxon>Colletotrichum</taxon>
        <taxon>Colletotrichum orbiculare species complex</taxon>
    </lineage>
</organism>
<dbReference type="InterPro" id="IPR036396">
    <property type="entry name" value="Cyt_P450_sf"/>
</dbReference>
<dbReference type="SUPFAM" id="SSF48264">
    <property type="entry name" value="Cytochrome P450"/>
    <property type="match status" value="1"/>
</dbReference>
<dbReference type="PANTHER" id="PTHR24305:SF168">
    <property type="entry name" value="P450, PUTATIVE (EUROFUNG)-RELATED"/>
    <property type="match status" value="1"/>
</dbReference>
<name>A0A4R8T7S1_9PEZI</name>
<dbReference type="AlphaFoldDB" id="A0A4R8T7S1"/>
<dbReference type="PRINTS" id="PR00463">
    <property type="entry name" value="EP450I"/>
</dbReference>
<dbReference type="GO" id="GO:0005506">
    <property type="term" value="F:iron ion binding"/>
    <property type="evidence" value="ECO:0007669"/>
    <property type="project" value="InterPro"/>
</dbReference>
<dbReference type="GO" id="GO:0004497">
    <property type="term" value="F:monooxygenase activity"/>
    <property type="evidence" value="ECO:0007669"/>
    <property type="project" value="UniProtKB-KW"/>
</dbReference>
<feature type="domain" description="DUF7730" evidence="6">
    <location>
        <begin position="549"/>
        <end position="607"/>
    </location>
</feature>
<gene>
    <name evidence="7" type="primary">lolP1-8</name>
    <name evidence="7" type="ORF">C8034_v004394</name>
</gene>
<dbReference type="PRINTS" id="PR00385">
    <property type="entry name" value="P450"/>
</dbReference>
<dbReference type="InterPro" id="IPR050121">
    <property type="entry name" value="Cytochrome_P450_monoxygenase"/>
</dbReference>
<evidence type="ECO:0000313" key="8">
    <source>
        <dbReference type="Proteomes" id="UP000295604"/>
    </source>
</evidence>
<feature type="binding site" description="axial binding residue" evidence="4">
    <location>
        <position position="457"/>
    </location>
    <ligand>
        <name>heme</name>
        <dbReference type="ChEBI" id="CHEBI:30413"/>
    </ligand>
    <ligandPart>
        <name>Fe</name>
        <dbReference type="ChEBI" id="CHEBI:18248"/>
    </ligandPart>
</feature>
<dbReference type="GO" id="GO:0020037">
    <property type="term" value="F:heme binding"/>
    <property type="evidence" value="ECO:0007669"/>
    <property type="project" value="InterPro"/>
</dbReference>
<dbReference type="EMBL" id="QAPF01000201">
    <property type="protein sequence ID" value="TEA13409.1"/>
    <property type="molecule type" value="Genomic_DNA"/>
</dbReference>
<dbReference type="PANTHER" id="PTHR24305">
    <property type="entry name" value="CYTOCHROME P450"/>
    <property type="match status" value="1"/>
</dbReference>
<reference evidence="7 8" key="1">
    <citation type="submission" date="2018-11" db="EMBL/GenBank/DDBJ databases">
        <title>Genome sequence and assembly of Colletotrichum sidae.</title>
        <authorList>
            <person name="Gan P."/>
            <person name="Shirasu K."/>
        </authorList>
    </citation>
    <scope>NUCLEOTIDE SEQUENCE [LARGE SCALE GENOMIC DNA]</scope>
    <source>
        <strain evidence="7 8">CBS 518.97</strain>
    </source>
</reference>
<evidence type="ECO:0000313" key="7">
    <source>
        <dbReference type="EMBL" id="TEA13409.1"/>
    </source>
</evidence>